<evidence type="ECO:0000256" key="5">
    <source>
        <dbReference type="ARBA" id="ARBA00022792"/>
    </source>
</evidence>
<keyword evidence="3 9" id="KW-0813">Transport</keyword>
<evidence type="ECO:0000256" key="3">
    <source>
        <dbReference type="ARBA" id="ARBA00022448"/>
    </source>
</evidence>
<comment type="similarity">
    <text evidence="2 9">Belongs to the mitochondrial pyruvate carrier (MPC) (TC 2.A.105) family.</text>
</comment>
<dbReference type="InterPro" id="IPR005336">
    <property type="entry name" value="MPC"/>
</dbReference>
<dbReference type="Proteomes" id="UP000306584">
    <property type="component" value="Unassembled WGS sequence"/>
</dbReference>
<evidence type="ECO:0000313" key="10">
    <source>
        <dbReference type="EMBL" id="THY25680.1"/>
    </source>
</evidence>
<dbReference type="GO" id="GO:0006850">
    <property type="term" value="P:pyruvate import into mitochondria"/>
    <property type="evidence" value="ECO:0007669"/>
    <property type="project" value="InterPro"/>
</dbReference>
<dbReference type="EMBL" id="QZBD01000177">
    <property type="protein sequence ID" value="THY25680.1"/>
    <property type="molecule type" value="Genomic_DNA"/>
</dbReference>
<evidence type="ECO:0000256" key="1">
    <source>
        <dbReference type="ARBA" id="ARBA00004448"/>
    </source>
</evidence>
<keyword evidence="4" id="KW-0812">Transmembrane</keyword>
<organism evidence="10 11">
    <name type="scientific">Aureobasidium pullulans</name>
    <name type="common">Black yeast</name>
    <name type="synonym">Pullularia pullulans</name>
    <dbReference type="NCBI Taxonomy" id="5580"/>
    <lineage>
        <taxon>Eukaryota</taxon>
        <taxon>Fungi</taxon>
        <taxon>Dikarya</taxon>
        <taxon>Ascomycota</taxon>
        <taxon>Pezizomycotina</taxon>
        <taxon>Dothideomycetes</taxon>
        <taxon>Dothideomycetidae</taxon>
        <taxon>Dothideales</taxon>
        <taxon>Saccotheciaceae</taxon>
        <taxon>Aureobasidium</taxon>
    </lineage>
</organism>
<evidence type="ECO:0000256" key="4">
    <source>
        <dbReference type="ARBA" id="ARBA00022692"/>
    </source>
</evidence>
<comment type="subcellular location">
    <subcellularLocation>
        <location evidence="1 9">Mitochondrion inner membrane</location>
        <topology evidence="1 9">Multi-pass membrane protein</topology>
    </subcellularLocation>
</comment>
<dbReference type="GO" id="GO:0005743">
    <property type="term" value="C:mitochondrial inner membrane"/>
    <property type="evidence" value="ECO:0007669"/>
    <property type="project" value="UniProtKB-SubCell"/>
</dbReference>
<keyword evidence="5 9" id="KW-0999">Mitochondrion inner membrane</keyword>
<sequence>MIARDEAGFREVFSARSAVPDSGLERGRQPEVVQDAVKHLPFNSIPISRLDKMAAAIKALNAKIRSNPYTDYLCSTHFWGPASNFGIPLAAVMDTQKDPEIISGSMTLALTGYSATFMRYAMAVTPVNYLLFGCHFVNFGAQVTQGYRYLNYWNFGGKELQDKAKSEASNIADQAKAAAHKVEDKAKEVANKVTSS</sequence>
<dbReference type="PANTHER" id="PTHR14154">
    <property type="entry name" value="UPF0041 BRAIN PROTEIN 44-RELATED"/>
    <property type="match status" value="1"/>
</dbReference>
<evidence type="ECO:0000256" key="8">
    <source>
        <dbReference type="ARBA" id="ARBA00023136"/>
    </source>
</evidence>
<protein>
    <recommendedName>
        <fullName evidence="9">Mitochondrial pyruvate carrier</fullName>
    </recommendedName>
</protein>
<comment type="caution">
    <text evidence="10">The sequence shown here is derived from an EMBL/GenBank/DDBJ whole genome shotgun (WGS) entry which is preliminary data.</text>
</comment>
<gene>
    <name evidence="10" type="ORF">D6D01_05002</name>
</gene>
<evidence type="ECO:0000313" key="11">
    <source>
        <dbReference type="Proteomes" id="UP000306584"/>
    </source>
</evidence>
<proteinExistence type="inferred from homology"/>
<keyword evidence="6" id="KW-1133">Transmembrane helix</keyword>
<evidence type="ECO:0000256" key="6">
    <source>
        <dbReference type="ARBA" id="ARBA00022989"/>
    </source>
</evidence>
<name>A0A4S9LAA5_AURPU</name>
<evidence type="ECO:0000256" key="9">
    <source>
        <dbReference type="RuleBase" id="RU363100"/>
    </source>
</evidence>
<evidence type="ECO:0000256" key="7">
    <source>
        <dbReference type="ARBA" id="ARBA00023128"/>
    </source>
</evidence>
<evidence type="ECO:0000256" key="2">
    <source>
        <dbReference type="ARBA" id="ARBA00006416"/>
    </source>
</evidence>
<keyword evidence="7 9" id="KW-0496">Mitochondrion</keyword>
<accession>A0A4S9LAA5</accession>
<dbReference type="Pfam" id="PF03650">
    <property type="entry name" value="MPC"/>
    <property type="match status" value="1"/>
</dbReference>
<comment type="function">
    <text evidence="9">Mediates the uptake of pyruvate into mitochondria.</text>
</comment>
<keyword evidence="8" id="KW-0472">Membrane</keyword>
<reference evidence="10 11" key="1">
    <citation type="submission" date="2018-10" db="EMBL/GenBank/DDBJ databases">
        <title>Fifty Aureobasidium pullulans genomes reveal a recombining polyextremotolerant generalist.</title>
        <authorList>
            <person name="Gostincar C."/>
            <person name="Turk M."/>
            <person name="Zajc J."/>
            <person name="Gunde-Cimerman N."/>
        </authorList>
    </citation>
    <scope>NUCLEOTIDE SEQUENCE [LARGE SCALE GENOMIC DNA]</scope>
    <source>
        <strain evidence="10 11">EXF-6604</strain>
    </source>
</reference>
<dbReference type="AlphaFoldDB" id="A0A4S9LAA5"/>